<evidence type="ECO:0000313" key="1">
    <source>
        <dbReference type="EMBL" id="OHA22586.1"/>
    </source>
</evidence>
<gene>
    <name evidence="1" type="ORF">A3C72_00605</name>
</gene>
<comment type="caution">
    <text evidence="1">The sequence shown here is derived from an EMBL/GenBank/DDBJ whole genome shotgun (WGS) entry which is preliminary data.</text>
</comment>
<reference evidence="1 2" key="1">
    <citation type="journal article" date="2016" name="Nat. Commun.">
        <title>Thousands of microbial genomes shed light on interconnected biogeochemical processes in an aquifer system.</title>
        <authorList>
            <person name="Anantharaman K."/>
            <person name="Brown C.T."/>
            <person name="Hug L.A."/>
            <person name="Sharon I."/>
            <person name="Castelle C.J."/>
            <person name="Probst A.J."/>
            <person name="Thomas B.C."/>
            <person name="Singh A."/>
            <person name="Wilkins M.J."/>
            <person name="Karaoz U."/>
            <person name="Brodie E.L."/>
            <person name="Williams K.H."/>
            <person name="Hubbard S.S."/>
            <person name="Banfield J.F."/>
        </authorList>
    </citation>
    <scope>NUCLEOTIDE SEQUENCE [LARGE SCALE GENOMIC DNA]</scope>
</reference>
<name>A0A1G2MFA5_9BACT</name>
<organism evidence="1 2">
    <name type="scientific">Candidatus Taylorbacteria bacterium RIFCSPHIGHO2_02_FULL_43_32b</name>
    <dbReference type="NCBI Taxonomy" id="1802306"/>
    <lineage>
        <taxon>Bacteria</taxon>
        <taxon>Candidatus Tayloriibacteriota</taxon>
    </lineage>
</organism>
<proteinExistence type="predicted"/>
<evidence type="ECO:0000313" key="2">
    <source>
        <dbReference type="Proteomes" id="UP000177130"/>
    </source>
</evidence>
<dbReference type="STRING" id="1802306.A3C72_00605"/>
<dbReference type="EMBL" id="MHRK01000051">
    <property type="protein sequence ID" value="OHA22586.1"/>
    <property type="molecule type" value="Genomic_DNA"/>
</dbReference>
<dbReference type="AlphaFoldDB" id="A0A1G2MFA5"/>
<protein>
    <submittedName>
        <fullName evidence="1">Uncharacterized protein</fullName>
    </submittedName>
</protein>
<sequence>MELVDPARLTECVVDVVDVSGIAGGLNLEAGDGSKEAGFEVGKFLVDRGWCDVRIDVGDVLGDRGGARSRRIRKGGFAAIPIGGLD</sequence>
<accession>A0A1G2MFA5</accession>
<dbReference type="Proteomes" id="UP000177130">
    <property type="component" value="Unassembled WGS sequence"/>
</dbReference>